<protein>
    <recommendedName>
        <fullName evidence="3">SHOCT domain-containing protein</fullName>
    </recommendedName>
</protein>
<gene>
    <name evidence="1" type="ORF">C5F47_07125</name>
</gene>
<keyword evidence="2" id="KW-1185">Reference proteome</keyword>
<evidence type="ECO:0008006" key="3">
    <source>
        <dbReference type="Google" id="ProtNLM"/>
    </source>
</evidence>
<sequence>MVECMVNKKEKSQNFGKNLKKKQEHIIEDVTKNYAQTVEQGKQIGKESLEKINQITNNTTDFLKSQEYLKSLKINSLKIREKGLEQKSMFIKKSPKFYKKISNAFFYFFELIVGRIKLGTQYGASSLEILEKLAKLKELGIITEKEFNEKKKKILDRI</sequence>
<name>A0A7D5LZP6_9ARCH</name>
<dbReference type="KEGG" id="ncl:C5F47_07125"/>
<dbReference type="EMBL" id="CP026993">
    <property type="protein sequence ID" value="QLH03333.1"/>
    <property type="molecule type" value="Genomic_DNA"/>
</dbReference>
<accession>A0A7D5LZP6</accession>
<evidence type="ECO:0000313" key="1">
    <source>
        <dbReference type="EMBL" id="QLH03333.1"/>
    </source>
</evidence>
<organism evidence="1 2">
    <name type="scientific">Nitrosopumilus cobalaminigenes</name>
    <dbReference type="NCBI Taxonomy" id="1470066"/>
    <lineage>
        <taxon>Archaea</taxon>
        <taxon>Nitrososphaerota</taxon>
        <taxon>Nitrososphaeria</taxon>
        <taxon>Nitrosopumilales</taxon>
        <taxon>Nitrosopumilaceae</taxon>
        <taxon>Nitrosopumilus</taxon>
    </lineage>
</organism>
<dbReference type="Proteomes" id="UP000509771">
    <property type="component" value="Chromosome"/>
</dbReference>
<dbReference type="AlphaFoldDB" id="A0A7D5LZP6"/>
<evidence type="ECO:0000313" key="2">
    <source>
        <dbReference type="Proteomes" id="UP000509771"/>
    </source>
</evidence>
<reference evidence="1 2" key="1">
    <citation type="submission" date="2018-02" db="EMBL/GenBank/DDBJ databases">
        <title>Complete genome of Nitrosopumilus cobalaminigenes HCA1.</title>
        <authorList>
            <person name="Qin W."/>
            <person name="Zheng Y."/>
            <person name="Stahl D.A."/>
        </authorList>
    </citation>
    <scope>NUCLEOTIDE SEQUENCE [LARGE SCALE GENOMIC DNA]</scope>
    <source>
        <strain evidence="1 2">HCA1</strain>
    </source>
</reference>
<proteinExistence type="predicted"/>